<dbReference type="Proteomes" id="UP000011932">
    <property type="component" value="Chromosome"/>
</dbReference>
<gene>
    <name evidence="1" type="ORF">A11S_1323</name>
</gene>
<sequence>MRGITVKLRDMCAFVNKILHNQKSVRGHAAKNGSVFG</sequence>
<name>M4VFI9_9BACT</name>
<dbReference type="AlphaFoldDB" id="M4VFI9"/>
<evidence type="ECO:0000313" key="2">
    <source>
        <dbReference type="Proteomes" id="UP000011932"/>
    </source>
</evidence>
<proteinExistence type="predicted"/>
<reference evidence="1 2" key="1">
    <citation type="journal article" date="2013" name="ISME J.">
        <title>By their genes ye shall know them: genomic signatures of predatory bacteria.</title>
        <authorList>
            <person name="Pasternak Z."/>
            <person name="Pietrokovski S."/>
            <person name="Rotem O."/>
            <person name="Gophna U."/>
            <person name="Lurie-Weinberger M.N."/>
            <person name="Jurkevitch E."/>
        </authorList>
    </citation>
    <scope>NUCLEOTIDE SEQUENCE [LARGE SCALE GENOMIC DNA]</scope>
    <source>
        <strain evidence="1">EPB</strain>
    </source>
</reference>
<evidence type="ECO:0000313" key="1">
    <source>
        <dbReference type="EMBL" id="AGH98132.1"/>
    </source>
</evidence>
<accession>M4VFI9</accession>
<organism evidence="1 2">
    <name type="scientific">Micavibrio aeruginosavorus EPB</name>
    <dbReference type="NCBI Taxonomy" id="349215"/>
    <lineage>
        <taxon>Bacteria</taxon>
        <taxon>Pseudomonadati</taxon>
        <taxon>Bdellovibrionota</taxon>
        <taxon>Bdellovibrionia</taxon>
        <taxon>Bdellovibrionales</taxon>
        <taxon>Pseudobdellovibrionaceae</taxon>
        <taxon>Micavibrio</taxon>
    </lineage>
</organism>
<dbReference type="KEGG" id="man:A11S_1323"/>
<dbReference type="HOGENOM" id="CLU_3345908_0_0_5"/>
<protein>
    <submittedName>
        <fullName evidence="1">Uncharacterized protein</fullName>
    </submittedName>
</protein>
<dbReference type="EMBL" id="CP003538">
    <property type="protein sequence ID" value="AGH98132.1"/>
    <property type="molecule type" value="Genomic_DNA"/>
</dbReference>